<sequence length="13" mass="1670">MTPRYGRYITQRQ</sequence>
<organism evidence="2 3">
    <name type="scientific">Didymodactylos carnosus</name>
    <dbReference type="NCBI Taxonomy" id="1234261"/>
    <lineage>
        <taxon>Eukaryota</taxon>
        <taxon>Metazoa</taxon>
        <taxon>Spiralia</taxon>
        <taxon>Gnathifera</taxon>
        <taxon>Rotifera</taxon>
        <taxon>Eurotatoria</taxon>
        <taxon>Bdelloidea</taxon>
        <taxon>Philodinida</taxon>
        <taxon>Philodinidae</taxon>
        <taxon>Didymodactylos</taxon>
    </lineage>
</organism>
<reference evidence="2" key="1">
    <citation type="submission" date="2021-02" db="EMBL/GenBank/DDBJ databases">
        <authorList>
            <person name="Nowell W R."/>
        </authorList>
    </citation>
    <scope>NUCLEOTIDE SEQUENCE</scope>
</reference>
<dbReference type="EMBL" id="CAJNOK010067784">
    <property type="protein sequence ID" value="CAF1655412.1"/>
    <property type="molecule type" value="Genomic_DNA"/>
</dbReference>
<comment type="caution">
    <text evidence="2">The sequence shown here is derived from an EMBL/GenBank/DDBJ whole genome shotgun (WGS) entry which is preliminary data.</text>
</comment>
<dbReference type="EMBL" id="CAJOBA010097059">
    <property type="protein sequence ID" value="CAF4506977.1"/>
    <property type="molecule type" value="Genomic_DNA"/>
</dbReference>
<evidence type="ECO:0000313" key="1">
    <source>
        <dbReference type="EMBL" id="CAF1655412.1"/>
    </source>
</evidence>
<proteinExistence type="predicted"/>
<feature type="non-terminal residue" evidence="2">
    <location>
        <position position="13"/>
    </location>
</feature>
<evidence type="ECO:0000313" key="3">
    <source>
        <dbReference type="Proteomes" id="UP000682733"/>
    </source>
</evidence>
<dbReference type="Proteomes" id="UP000682733">
    <property type="component" value="Unassembled WGS sequence"/>
</dbReference>
<accession>A0A8S2XL05</accession>
<protein>
    <submittedName>
        <fullName evidence="2">Uncharacterized protein</fullName>
    </submittedName>
</protein>
<gene>
    <name evidence="1" type="ORF">OVA965_LOCUS45043</name>
    <name evidence="2" type="ORF">TMI583_LOCUS48198</name>
</gene>
<name>A0A8S2XL05_9BILA</name>
<dbReference type="Proteomes" id="UP000677228">
    <property type="component" value="Unassembled WGS sequence"/>
</dbReference>
<evidence type="ECO:0000313" key="2">
    <source>
        <dbReference type="EMBL" id="CAF4506977.1"/>
    </source>
</evidence>